<evidence type="ECO:0000259" key="12">
    <source>
        <dbReference type="SMART" id="SM01192"/>
    </source>
</evidence>
<protein>
    <recommendedName>
        <fullName evidence="4 11">Enolase</fullName>
        <ecNumber evidence="3 11">4.2.1.11</ecNumber>
    </recommendedName>
    <alternativeName>
        <fullName evidence="11">2-phospho-D-glycerate hydro-lyase</fullName>
    </alternativeName>
    <alternativeName>
        <fullName evidence="11">2-phosphoglycerate dehydratase</fullName>
    </alternativeName>
</protein>
<feature type="domain" description="Enolase N-terminal" evidence="13">
    <location>
        <begin position="4"/>
        <end position="134"/>
    </location>
</feature>
<feature type="binding site" evidence="11">
    <location>
        <position position="337"/>
    </location>
    <ligand>
        <name>(2R)-2-phosphoglycerate</name>
        <dbReference type="ChEBI" id="CHEBI:58289"/>
    </ligand>
</feature>
<keyword evidence="6 11" id="KW-0479">Metal-binding</keyword>
<dbReference type="CDD" id="cd03313">
    <property type="entry name" value="enolase"/>
    <property type="match status" value="1"/>
</dbReference>
<comment type="function">
    <text evidence="11">Catalyzes the reversible conversion of 2-phosphoglycerate (2-PG) into phosphoenolpyruvate (PEP). It is essential for the degradation of carbohydrates via glycolysis.</text>
</comment>
<dbReference type="InterPro" id="IPR036849">
    <property type="entry name" value="Enolase-like_C_sf"/>
</dbReference>
<feature type="binding site" evidence="11">
    <location>
        <position position="163"/>
    </location>
    <ligand>
        <name>(2R)-2-phosphoglycerate</name>
        <dbReference type="ChEBI" id="CHEBI:58289"/>
    </ligand>
</feature>
<comment type="subcellular location">
    <subcellularLocation>
        <location evidence="11">Cytoplasm</location>
    </subcellularLocation>
    <subcellularLocation>
        <location evidence="11">Secreted</location>
    </subcellularLocation>
    <subcellularLocation>
        <location evidence="11">Cell surface</location>
    </subcellularLocation>
    <text evidence="11">Fractions of enolase are present in both the cytoplasm and on the cell surface.</text>
</comment>
<comment type="pathway">
    <text evidence="1 11">Carbohydrate degradation; glycolysis; pyruvate from D-glyceraldehyde 3-phosphate: step 4/5.</text>
</comment>
<dbReference type="PANTHER" id="PTHR11902">
    <property type="entry name" value="ENOLASE"/>
    <property type="match status" value="1"/>
</dbReference>
<dbReference type="PANTHER" id="PTHR11902:SF1">
    <property type="entry name" value="ENOLASE"/>
    <property type="match status" value="1"/>
</dbReference>
<dbReference type="Gene3D" id="3.30.390.10">
    <property type="entry name" value="Enolase-like, N-terminal domain"/>
    <property type="match status" value="1"/>
</dbReference>
<sequence>MPYITDVYAREVLDSRGNPTVEVEIYTESGAFGSALVPSGASTGEYEAVELRDGDKDRYLGKGVLQAVENVNEKIAPNLLGMDVTQQVIIDQLMIELDGTENKGKLGANAILGVSMAVAHAAADVVGLPLYKYLGGFTAATLPTPMMNILNGGEHADNNVDIQEFMIMPVGAPTFKEAVRMGAEIFHSLKKVLKAKGYNTGVGDEGGFAPNLQSNEEALSTIIEAIEEAGYKPDEEVKLAMDVASSEIYEDGKYNLKGEGVVRTSEEMVDWYEELVNKYPIVSIEDGLDENDWEGTKLLTDRIGDRVQLVGDDLFVTNTTKLARAIEEGIGNSILIKVNQIGSLTETFEAIEMAKRAGYTAVISHRSGETEDATIADIAVATNAGQIKTGAPSRTDRVAKYNQLLRIEDQLLGTATYAGGKAFYNLNK</sequence>
<dbReference type="InterPro" id="IPR020811">
    <property type="entry name" value="Enolase_N"/>
</dbReference>
<dbReference type="EMBL" id="CP095075">
    <property type="protein sequence ID" value="UOR11737.1"/>
    <property type="molecule type" value="Genomic_DNA"/>
</dbReference>
<dbReference type="SFLD" id="SFLDG00178">
    <property type="entry name" value="enolase"/>
    <property type="match status" value="1"/>
</dbReference>
<dbReference type="SFLD" id="SFLDS00001">
    <property type="entry name" value="Enolase"/>
    <property type="match status" value="1"/>
</dbReference>
<feature type="active site" description="Proton acceptor" evidence="11">
    <location>
        <position position="337"/>
    </location>
</feature>
<dbReference type="SUPFAM" id="SSF51604">
    <property type="entry name" value="Enolase C-terminal domain-like"/>
    <property type="match status" value="1"/>
</dbReference>
<feature type="binding site" evidence="11">
    <location>
        <position position="366"/>
    </location>
    <ligand>
        <name>(2R)-2-phosphoglycerate</name>
        <dbReference type="ChEBI" id="CHEBI:58289"/>
    </ligand>
</feature>
<reference evidence="14" key="1">
    <citation type="submission" date="2022-04" db="EMBL/GenBank/DDBJ databases">
        <title>Halobacillus sp. isolated from saltern.</title>
        <authorList>
            <person name="Won M."/>
            <person name="Lee C.-M."/>
            <person name="Woen H.-Y."/>
            <person name="Kwon S.-W."/>
        </authorList>
    </citation>
    <scope>NUCLEOTIDE SEQUENCE</scope>
    <source>
        <strain evidence="14">SSHM10-5</strain>
    </source>
</reference>
<dbReference type="SMART" id="SM01193">
    <property type="entry name" value="Enolase_N"/>
    <property type="match status" value="1"/>
</dbReference>
<keyword evidence="5 11" id="KW-0964">Secreted</keyword>
<dbReference type="InterPro" id="IPR029017">
    <property type="entry name" value="Enolase-like_N"/>
</dbReference>
<feature type="binding site" evidence="11">
    <location>
        <position position="367"/>
    </location>
    <ligand>
        <name>(2R)-2-phosphoglycerate</name>
        <dbReference type="ChEBI" id="CHEBI:58289"/>
    </ligand>
</feature>
<accession>A0ABY4HAB1</accession>
<dbReference type="PROSITE" id="PS00164">
    <property type="entry name" value="ENOLASE"/>
    <property type="match status" value="1"/>
</dbReference>
<evidence type="ECO:0000259" key="13">
    <source>
        <dbReference type="SMART" id="SM01193"/>
    </source>
</evidence>
<feature type="domain" description="Enolase C-terminal TIM barrel" evidence="12">
    <location>
        <begin position="139"/>
        <end position="425"/>
    </location>
</feature>
<dbReference type="Pfam" id="PF00113">
    <property type="entry name" value="Enolase_C"/>
    <property type="match status" value="1"/>
</dbReference>
<dbReference type="Proteomes" id="UP000830326">
    <property type="component" value="Chromosome"/>
</dbReference>
<evidence type="ECO:0000256" key="9">
    <source>
        <dbReference type="ARBA" id="ARBA00023239"/>
    </source>
</evidence>
<dbReference type="SMART" id="SM01192">
    <property type="entry name" value="Enolase_C"/>
    <property type="match status" value="1"/>
</dbReference>
<feature type="binding site" evidence="11">
    <location>
        <position position="285"/>
    </location>
    <ligand>
        <name>Mg(2+)</name>
        <dbReference type="ChEBI" id="CHEBI:18420"/>
    </ligand>
</feature>
<keyword evidence="11" id="KW-0963">Cytoplasm</keyword>
<dbReference type="RefSeq" id="WP_245031995.1">
    <property type="nucleotide sequence ID" value="NZ_CP095075.1"/>
</dbReference>
<dbReference type="PRINTS" id="PR00148">
    <property type="entry name" value="ENOLASE"/>
</dbReference>
<comment type="catalytic activity">
    <reaction evidence="10">
        <text>(2R)-2-phosphoglycerate = phosphoenolpyruvate + H2O</text>
        <dbReference type="Rhea" id="RHEA:10164"/>
        <dbReference type="ChEBI" id="CHEBI:15377"/>
        <dbReference type="ChEBI" id="CHEBI:58289"/>
        <dbReference type="ChEBI" id="CHEBI:58702"/>
        <dbReference type="EC" id="4.2.1.11"/>
    </reaction>
    <physiologicalReaction direction="left-to-right" evidence="10">
        <dbReference type="Rhea" id="RHEA:10165"/>
    </physiologicalReaction>
</comment>
<keyword evidence="8 11" id="KW-0324">Glycolysis</keyword>
<evidence type="ECO:0000256" key="10">
    <source>
        <dbReference type="ARBA" id="ARBA00048951"/>
    </source>
</evidence>
<evidence type="ECO:0000256" key="7">
    <source>
        <dbReference type="ARBA" id="ARBA00022842"/>
    </source>
</evidence>
<dbReference type="Gene3D" id="3.20.20.120">
    <property type="entry name" value="Enolase-like C-terminal domain"/>
    <property type="match status" value="1"/>
</dbReference>
<dbReference type="HAMAP" id="MF_00318">
    <property type="entry name" value="Enolase"/>
    <property type="match status" value="1"/>
</dbReference>
<dbReference type="EC" id="4.2.1.11" evidence="3 11"/>
<evidence type="ECO:0000256" key="6">
    <source>
        <dbReference type="ARBA" id="ARBA00022723"/>
    </source>
</evidence>
<evidence type="ECO:0000256" key="3">
    <source>
        <dbReference type="ARBA" id="ARBA00012058"/>
    </source>
</evidence>
<dbReference type="Pfam" id="PF03952">
    <property type="entry name" value="Enolase_N"/>
    <property type="match status" value="1"/>
</dbReference>
<comment type="cofactor">
    <cofactor evidence="11">
        <name>Mg(2+)</name>
        <dbReference type="ChEBI" id="CHEBI:18420"/>
    </cofactor>
    <text evidence="11">Binds a second Mg(2+) ion via substrate during catalysis.</text>
</comment>
<feature type="binding site" evidence="11">
    <location>
        <position position="388"/>
    </location>
    <ligand>
        <name>(2R)-2-phosphoglycerate</name>
        <dbReference type="ChEBI" id="CHEBI:58289"/>
    </ligand>
</feature>
<evidence type="ECO:0000313" key="15">
    <source>
        <dbReference type="Proteomes" id="UP000830326"/>
    </source>
</evidence>
<dbReference type="InterPro" id="IPR000941">
    <property type="entry name" value="Enolase"/>
</dbReference>
<evidence type="ECO:0000256" key="5">
    <source>
        <dbReference type="ARBA" id="ARBA00022525"/>
    </source>
</evidence>
<feature type="binding site" evidence="11">
    <location>
        <position position="312"/>
    </location>
    <ligand>
        <name>Mg(2+)</name>
        <dbReference type="ChEBI" id="CHEBI:18420"/>
    </ligand>
</feature>
<evidence type="ECO:0000256" key="11">
    <source>
        <dbReference type="HAMAP-Rule" id="MF_00318"/>
    </source>
</evidence>
<evidence type="ECO:0000256" key="4">
    <source>
        <dbReference type="ARBA" id="ARBA00017068"/>
    </source>
</evidence>
<dbReference type="GO" id="GO:0004634">
    <property type="term" value="F:phosphopyruvate hydratase activity"/>
    <property type="evidence" value="ECO:0007669"/>
    <property type="project" value="UniProtKB-EC"/>
</dbReference>
<dbReference type="InterPro" id="IPR020810">
    <property type="entry name" value="Enolase_C"/>
</dbReference>
<dbReference type="InterPro" id="IPR020809">
    <property type="entry name" value="Enolase_CS"/>
</dbReference>
<dbReference type="NCBIfam" id="TIGR01060">
    <property type="entry name" value="eno"/>
    <property type="match status" value="1"/>
</dbReference>
<evidence type="ECO:0000256" key="1">
    <source>
        <dbReference type="ARBA" id="ARBA00005031"/>
    </source>
</evidence>
<dbReference type="PIRSF" id="PIRSF001400">
    <property type="entry name" value="Enolase"/>
    <property type="match status" value="1"/>
</dbReference>
<comment type="similarity">
    <text evidence="2 11">Belongs to the enolase family.</text>
</comment>
<organism evidence="14 15">
    <name type="scientific">Halobacillus amylolyticus</name>
    <dbReference type="NCBI Taxonomy" id="2932259"/>
    <lineage>
        <taxon>Bacteria</taxon>
        <taxon>Bacillati</taxon>
        <taxon>Bacillota</taxon>
        <taxon>Bacilli</taxon>
        <taxon>Bacillales</taxon>
        <taxon>Bacillaceae</taxon>
        <taxon>Halobacillus</taxon>
    </lineage>
</organism>
<feature type="binding site" evidence="11">
    <location>
        <position position="242"/>
    </location>
    <ligand>
        <name>Mg(2+)</name>
        <dbReference type="ChEBI" id="CHEBI:18420"/>
    </ligand>
</feature>
<dbReference type="SFLD" id="SFLDF00002">
    <property type="entry name" value="enolase"/>
    <property type="match status" value="1"/>
</dbReference>
<name>A0ABY4HAB1_9BACI</name>
<evidence type="ECO:0000313" key="14">
    <source>
        <dbReference type="EMBL" id="UOR11737.1"/>
    </source>
</evidence>
<proteinExistence type="inferred from homology"/>
<dbReference type="SUPFAM" id="SSF54826">
    <property type="entry name" value="Enolase N-terminal domain-like"/>
    <property type="match status" value="1"/>
</dbReference>
<keyword evidence="9 11" id="KW-0456">Lyase</keyword>
<keyword evidence="15" id="KW-1185">Reference proteome</keyword>
<evidence type="ECO:0000256" key="2">
    <source>
        <dbReference type="ARBA" id="ARBA00009604"/>
    </source>
</evidence>
<gene>
    <name evidence="11 14" type="primary">eno</name>
    <name evidence="14" type="ORF">MUO15_19580</name>
</gene>
<keyword evidence="7 11" id="KW-0460">Magnesium</keyword>
<evidence type="ECO:0000256" key="8">
    <source>
        <dbReference type="ARBA" id="ARBA00023152"/>
    </source>
</evidence>
<feature type="active site" description="Proton donor" evidence="11">
    <location>
        <position position="205"/>
    </location>
</feature>